<keyword evidence="2" id="KW-1185">Reference proteome</keyword>
<dbReference type="Proteomes" id="UP000184267">
    <property type="component" value="Unassembled WGS sequence"/>
</dbReference>
<organism evidence="1 2">
    <name type="scientific">Trametes pubescens</name>
    <name type="common">White-rot fungus</name>
    <dbReference type="NCBI Taxonomy" id="154538"/>
    <lineage>
        <taxon>Eukaryota</taxon>
        <taxon>Fungi</taxon>
        <taxon>Dikarya</taxon>
        <taxon>Basidiomycota</taxon>
        <taxon>Agaricomycotina</taxon>
        <taxon>Agaricomycetes</taxon>
        <taxon>Polyporales</taxon>
        <taxon>Polyporaceae</taxon>
        <taxon>Trametes</taxon>
    </lineage>
</organism>
<sequence>MAAAALAAGAHADIPIDPWGGDHGELAVGAAPAIPAVYDFELGSGAGDLVGTSALQFLGE</sequence>
<accession>A0A1M2V3T6</accession>
<comment type="caution">
    <text evidence="1">The sequence shown here is derived from an EMBL/GenBank/DDBJ whole genome shotgun (WGS) entry which is preliminary data.</text>
</comment>
<evidence type="ECO:0000313" key="1">
    <source>
        <dbReference type="EMBL" id="OJT02224.1"/>
    </source>
</evidence>
<evidence type="ECO:0000313" key="2">
    <source>
        <dbReference type="Proteomes" id="UP000184267"/>
    </source>
</evidence>
<gene>
    <name evidence="1" type="ORF">TRAPUB_7251</name>
</gene>
<dbReference type="AlphaFoldDB" id="A0A1M2V3T6"/>
<reference evidence="1 2" key="1">
    <citation type="submission" date="2016-10" db="EMBL/GenBank/DDBJ databases">
        <title>Genome sequence of the basidiomycete white-rot fungus Trametes pubescens.</title>
        <authorList>
            <person name="Makela M.R."/>
            <person name="Granchi Z."/>
            <person name="Peng M."/>
            <person name="De Vries R.P."/>
            <person name="Grigoriev I."/>
            <person name="Riley R."/>
            <person name="Hilden K."/>
        </authorList>
    </citation>
    <scope>NUCLEOTIDE SEQUENCE [LARGE SCALE GENOMIC DNA]</scope>
    <source>
        <strain evidence="1 2">FBCC735</strain>
    </source>
</reference>
<dbReference type="EMBL" id="MNAD01001692">
    <property type="protein sequence ID" value="OJT02224.1"/>
    <property type="molecule type" value="Genomic_DNA"/>
</dbReference>
<proteinExistence type="predicted"/>
<protein>
    <submittedName>
        <fullName evidence="1">Uncharacterized protein</fullName>
    </submittedName>
</protein>
<name>A0A1M2V3T6_TRAPU</name>